<organism evidence="3 4">
    <name type="scientific">Solidesulfovibrio carbinolicus</name>
    <dbReference type="NCBI Taxonomy" id="296842"/>
    <lineage>
        <taxon>Bacteria</taxon>
        <taxon>Pseudomonadati</taxon>
        <taxon>Thermodesulfobacteriota</taxon>
        <taxon>Desulfovibrionia</taxon>
        <taxon>Desulfovibrionales</taxon>
        <taxon>Desulfovibrionaceae</taxon>
        <taxon>Solidesulfovibrio</taxon>
    </lineage>
</organism>
<dbReference type="KEGG" id="dcb:C3Y92_18390"/>
<reference evidence="3 4" key="1">
    <citation type="submission" date="2018-02" db="EMBL/GenBank/DDBJ databases">
        <title>Genome sequence of Desulfovibrio carbinolicus DSM 3852.</title>
        <authorList>
            <person name="Wilbanks E."/>
            <person name="Skennerton C.T."/>
            <person name="Orphan V.J."/>
        </authorList>
    </citation>
    <scope>NUCLEOTIDE SEQUENCE [LARGE SCALE GENOMIC DNA]</scope>
    <source>
        <strain evidence="3 4">DSM 3852</strain>
    </source>
</reference>
<dbReference type="SUPFAM" id="SSF52172">
    <property type="entry name" value="CheY-like"/>
    <property type="match status" value="1"/>
</dbReference>
<keyword evidence="3" id="KW-0808">Transferase</keyword>
<dbReference type="GO" id="GO:0000160">
    <property type="term" value="P:phosphorelay signal transduction system"/>
    <property type="evidence" value="ECO:0007669"/>
    <property type="project" value="InterPro"/>
</dbReference>
<dbReference type="InterPro" id="IPR001789">
    <property type="entry name" value="Sig_transdc_resp-reg_receiver"/>
</dbReference>
<feature type="modified residue" description="4-aspartylphosphate" evidence="1">
    <location>
        <position position="55"/>
    </location>
</feature>
<evidence type="ECO:0000313" key="4">
    <source>
        <dbReference type="Proteomes" id="UP000293296"/>
    </source>
</evidence>
<gene>
    <name evidence="3" type="ORF">C3Y92_18390</name>
</gene>
<dbReference type="EMBL" id="CP026538">
    <property type="protein sequence ID" value="QAZ69098.1"/>
    <property type="molecule type" value="Genomic_DNA"/>
</dbReference>
<dbReference type="Gene3D" id="3.40.50.2300">
    <property type="match status" value="1"/>
</dbReference>
<name>A0A4P6HUE2_9BACT</name>
<keyword evidence="3" id="KW-0418">Kinase</keyword>
<dbReference type="RefSeq" id="WP_129355167.1">
    <property type="nucleotide sequence ID" value="NZ_CP026538.1"/>
</dbReference>
<evidence type="ECO:0000259" key="2">
    <source>
        <dbReference type="PROSITE" id="PS50110"/>
    </source>
</evidence>
<sequence>MGGKAKILFVDDDPEILATLKRTFRRKYLTETALGPLRGLEVAAEHGPYAVVVADLRMPGLDGLEFFTQLKKLSPETVRIMLTGYADLRAAMDAVNTGHVFRFLAKPCPEEELAESLAAGAALFAQATAERDFLKGALRGIIKLLSDLLALQNPEAYARAMRVRRLVADMARYLDAPDVWRIELAVTLSQLGGLVLPQGLFAKLRRTGDLAGDEARLFARHPGLAGDLLANIPKLDEVAAIIRHQETPHAGAGRDVPLGAKLLKAALDYDALLTSGRARDQALDALAGREGLYDPQALDALTALAGEREGLERREIPLSALTPGMILEEDVALPHAEVLATSGQMVDVGWLACLEAESLPGDVRCRVLVPPVEDAPPPGLADPELLALLRRVGRAPGCS</sequence>
<keyword evidence="4" id="KW-1185">Reference proteome</keyword>
<dbReference type="Proteomes" id="UP000293296">
    <property type="component" value="Chromosome"/>
</dbReference>
<evidence type="ECO:0000256" key="1">
    <source>
        <dbReference type="PROSITE-ProRule" id="PRU00169"/>
    </source>
</evidence>
<dbReference type="Pfam" id="PF13487">
    <property type="entry name" value="HD_5"/>
    <property type="match status" value="1"/>
</dbReference>
<dbReference type="GO" id="GO:0016301">
    <property type="term" value="F:kinase activity"/>
    <property type="evidence" value="ECO:0007669"/>
    <property type="project" value="UniProtKB-KW"/>
</dbReference>
<dbReference type="CDD" id="cd17569">
    <property type="entry name" value="REC_HupR-like"/>
    <property type="match status" value="1"/>
</dbReference>
<feature type="domain" description="Response regulatory" evidence="2">
    <location>
        <begin position="6"/>
        <end position="121"/>
    </location>
</feature>
<dbReference type="Gene3D" id="1.10.3210.10">
    <property type="entry name" value="Hypothetical protein af1432"/>
    <property type="match status" value="1"/>
</dbReference>
<dbReference type="Pfam" id="PF00072">
    <property type="entry name" value="Response_reg"/>
    <property type="match status" value="1"/>
</dbReference>
<evidence type="ECO:0000313" key="3">
    <source>
        <dbReference type="EMBL" id="QAZ69098.1"/>
    </source>
</evidence>
<keyword evidence="1" id="KW-0597">Phosphoprotein</keyword>
<dbReference type="InterPro" id="IPR011006">
    <property type="entry name" value="CheY-like_superfamily"/>
</dbReference>
<dbReference type="OrthoDB" id="9802066at2"/>
<dbReference type="PANTHER" id="PTHR45228">
    <property type="entry name" value="CYCLIC DI-GMP PHOSPHODIESTERASE TM_0186-RELATED"/>
    <property type="match status" value="1"/>
</dbReference>
<proteinExistence type="predicted"/>
<accession>A0A4P6HUE2</accession>
<protein>
    <submittedName>
        <fullName evidence="3">Histidine kinase</fullName>
    </submittedName>
</protein>
<dbReference type="PROSITE" id="PS50110">
    <property type="entry name" value="RESPONSE_REGULATORY"/>
    <property type="match status" value="1"/>
</dbReference>
<dbReference type="PANTHER" id="PTHR45228:SF4">
    <property type="entry name" value="LIPOPROTEIN"/>
    <property type="match status" value="1"/>
</dbReference>
<dbReference type="AlphaFoldDB" id="A0A4P6HUE2"/>
<dbReference type="SMART" id="SM00448">
    <property type="entry name" value="REC"/>
    <property type="match status" value="1"/>
</dbReference>
<dbReference type="InterPro" id="IPR052020">
    <property type="entry name" value="Cyclic_di-GMP/3'3'-cGAMP_PDE"/>
</dbReference>